<feature type="region of interest" description="Disordered" evidence="6">
    <location>
        <begin position="727"/>
        <end position="779"/>
    </location>
</feature>
<feature type="domain" description="Integrator complex subunit 3 N-terminal" evidence="7">
    <location>
        <begin position="54"/>
        <end position="472"/>
    </location>
</feature>
<evidence type="ECO:0000256" key="4">
    <source>
        <dbReference type="ARBA" id="ARBA00022490"/>
    </source>
</evidence>
<feature type="compositionally biased region" description="Polar residues" evidence="6">
    <location>
        <begin position="1500"/>
        <end position="1529"/>
    </location>
</feature>
<feature type="compositionally biased region" description="Polar residues" evidence="6">
    <location>
        <begin position="534"/>
        <end position="546"/>
    </location>
</feature>
<dbReference type="Pfam" id="PF24566">
    <property type="entry name" value="HEAT_Ints3_C"/>
    <property type="match status" value="1"/>
</dbReference>
<feature type="compositionally biased region" description="Low complexity" evidence="6">
    <location>
        <begin position="1341"/>
        <end position="1350"/>
    </location>
</feature>
<evidence type="ECO:0000256" key="2">
    <source>
        <dbReference type="ARBA" id="ARBA00004496"/>
    </source>
</evidence>
<feature type="region of interest" description="Disordered" evidence="6">
    <location>
        <begin position="1341"/>
        <end position="1604"/>
    </location>
</feature>
<dbReference type="GO" id="GO:0005634">
    <property type="term" value="C:nucleus"/>
    <property type="evidence" value="ECO:0007669"/>
    <property type="project" value="UniProtKB-SubCell"/>
</dbReference>
<keyword evidence="4" id="KW-0963">Cytoplasm</keyword>
<feature type="compositionally biased region" description="Basic and acidic residues" evidence="6">
    <location>
        <begin position="1232"/>
        <end position="1242"/>
    </location>
</feature>
<feature type="compositionally biased region" description="Polar residues" evidence="6">
    <location>
        <begin position="727"/>
        <end position="736"/>
    </location>
</feature>
<feature type="compositionally biased region" description="Basic residues" evidence="6">
    <location>
        <begin position="1565"/>
        <end position="1579"/>
    </location>
</feature>
<dbReference type="EMBL" id="GEEE01001308">
    <property type="protein sequence ID" value="JAP61917.1"/>
    <property type="molecule type" value="Transcribed_RNA"/>
</dbReference>
<dbReference type="InterPro" id="IPR045334">
    <property type="entry name" value="INTS3"/>
</dbReference>
<feature type="compositionally biased region" description="Acidic residues" evidence="6">
    <location>
        <begin position="1404"/>
        <end position="1439"/>
    </location>
</feature>
<organism evidence="9">
    <name type="scientific">Schistocephalus solidus</name>
    <name type="common">Tapeworm</name>
    <dbReference type="NCBI Taxonomy" id="70667"/>
    <lineage>
        <taxon>Eukaryota</taxon>
        <taxon>Metazoa</taxon>
        <taxon>Spiralia</taxon>
        <taxon>Lophotrochozoa</taxon>
        <taxon>Platyhelminthes</taxon>
        <taxon>Cestoda</taxon>
        <taxon>Eucestoda</taxon>
        <taxon>Diphyllobothriidea</taxon>
        <taxon>Diphyllobothriidae</taxon>
        <taxon>Schistocephalus</taxon>
    </lineage>
</organism>
<comment type="subcellular location">
    <subcellularLocation>
        <location evidence="2">Cytoplasm</location>
    </subcellularLocation>
    <subcellularLocation>
        <location evidence="1">Nucleus</location>
    </subcellularLocation>
</comment>
<feature type="compositionally biased region" description="Basic and acidic residues" evidence="6">
    <location>
        <begin position="1367"/>
        <end position="1381"/>
    </location>
</feature>
<dbReference type="GO" id="GO:0005737">
    <property type="term" value="C:cytoplasm"/>
    <property type="evidence" value="ECO:0007669"/>
    <property type="project" value="UniProtKB-SubCell"/>
</dbReference>
<gene>
    <name evidence="9" type="ORF">TR117168</name>
</gene>
<dbReference type="InterPro" id="IPR019333">
    <property type="entry name" value="INTS3_N"/>
</dbReference>
<accession>A0A0V0J9L4</accession>
<name>A0A0V0J9L4_SCHSO</name>
<feature type="compositionally biased region" description="Low complexity" evidence="6">
    <location>
        <begin position="646"/>
        <end position="659"/>
    </location>
</feature>
<dbReference type="Pfam" id="PF10189">
    <property type="entry name" value="Ints3_N"/>
    <property type="match status" value="1"/>
</dbReference>
<evidence type="ECO:0000256" key="3">
    <source>
        <dbReference type="ARBA" id="ARBA00006130"/>
    </source>
</evidence>
<evidence type="ECO:0008006" key="10">
    <source>
        <dbReference type="Google" id="ProtNLM"/>
    </source>
</evidence>
<feature type="compositionally biased region" description="Low complexity" evidence="6">
    <location>
        <begin position="1485"/>
        <end position="1498"/>
    </location>
</feature>
<dbReference type="PANTHER" id="PTHR13587">
    <property type="entry name" value="INTEGRATOR COMPLEX SUBUNIT 3"/>
    <property type="match status" value="1"/>
</dbReference>
<reference evidence="9" key="1">
    <citation type="submission" date="2016-01" db="EMBL/GenBank/DDBJ databases">
        <title>Reference transcriptome for the parasite Schistocephalus solidus: insights into the molecular evolution of parasitism.</title>
        <authorList>
            <person name="Hebert F.O."/>
            <person name="Grambauer S."/>
            <person name="Barber I."/>
            <person name="Landry C.R."/>
            <person name="Aubin-Horth N."/>
        </authorList>
    </citation>
    <scope>NUCLEOTIDE SEQUENCE</scope>
</reference>
<feature type="compositionally biased region" description="Polar residues" evidence="6">
    <location>
        <begin position="932"/>
        <end position="943"/>
    </location>
</feature>
<feature type="compositionally biased region" description="Basic and acidic residues" evidence="6">
    <location>
        <begin position="547"/>
        <end position="557"/>
    </location>
</feature>
<protein>
    <recommendedName>
        <fullName evidence="10">SOSS complex subunit A homolog</fullName>
    </recommendedName>
</protein>
<feature type="compositionally biased region" description="Low complexity" evidence="6">
    <location>
        <begin position="561"/>
        <end position="603"/>
    </location>
</feature>
<evidence type="ECO:0000256" key="6">
    <source>
        <dbReference type="SAM" id="MobiDB-lite"/>
    </source>
</evidence>
<keyword evidence="5" id="KW-0539">Nucleus</keyword>
<sequence>MSSQIKPLLNLSIIEAPPKFLQSLEDAGKFVKRLKETDPDIVNSTANRSGTDEERRALQAGLLYLGLTEPDPRRSACTDIVLTARDNLNYALSELTRLVAEAWPKMPQHVRSNLLSILAELIAIRGASVELLMLHLYRRMPTGDLSPSNIWLIETVLDLLMRNREWLESSDRQPFLLPLTVYTFLRLIPDHYNLPNPLNSSSIATKSDTPTSLNETITALRLRESTFIVDLLRKNFDRCAQLGRDLIRMLHIVARYEPFQRFWSDILNDLPSMSCHHKNIASVLDIITPQYFVQTLIPHEMEQWIRWMLRNVHCVPPFPVRRYQEFFHRKFFLTPESQSLRVCLTRYIVNYFYPDNEMLASSLIPRWNVISWLISQCVCPIANYNIKMALFFDWLFFKPNDCIMNVEPAILAITNNLSARSQPFALSLVDFLTKVATTFHPPLNDRISASIRAGLEDMLRLGVIRSLNPLMDFLLRAFPEVYRSFSALIGPVIDSTILTPTAALPAGAGPNSVNSVQPPVGVTGAAATATAETSLHKLTTSQSVDPESTRSRSHSIEKGFPATAAAVSATSISSTPSDPRLRRNTTPVLIKPTTTTTSLKNGTPAAAQPPGSKPSPFSEDALARSRLQHPNHLQSPSHFAGPHSPPVGASVVAGVSAPLKPRPPSPPPEGTAFSPPPLLSTASAAAVESGGPDLLPVLATPQPMMANSHDLLSAEDLKELVNSASEGPSVVANDNTVHPALPKPMRLSTSGSEASKRKNLPPQPPPSSLGSLTSPEYRYANSGDSLEQRIGDLRRKFQSYQFRFRYNVDTNVDVRSLILQLDDPIRSALEALALNAKKIGLFEDTADNEGGSAHTSPAAHHDPDDTDLAEMCEAMQNLVLAVLDEECFDDLEIAGRTAAVVCQLCLPLFDPFLQNDQQQQQSGGQTLEKEGSQFSPSFNRRGTQSVFCDTLPSQLPITEERISDSLASPVFVPLRHLCEMSSSDPKRELLLLLLTEMQARQPRVGYHLLYFLTVSKVNDEKMTAYRDFCASQEKPNLLASLHRDMELLADDNRFLFCYLLPTVYSVFAHELTNNTDFIRLIVSKIDPSQANYLVCEILRGHLNFFHRSNITEVLKASLEWTSMEQFFFWQLVNAHELPTRNFLPLISLVNDQKHPEACLHLLLLLQLEKPTNEVVRLLLSRAVPSGLSAADDLLSVTALHYWGCPGRQHSQRFASILGNMINAAVAGLKASTDREMSSDSSREKKRNGVRGVGSSEHLDQLVAILSHLDCMRKKCRNIAKKDAGLCRVLEAAELQSTLQQVIHSPAVPVGLKDRFAELLTLVEDDSDSLAGQQGLTAQGTRTAAVRGAAGPDSLVSSIGSKGGHRLRNLDSRRAAEAERRRTAVVANSKKTRSAATSRPHSDSTEESNSDGEEDEADSDESENDLTVATDDEEEEEEEEDRPRTANSPLNSSSSSGEEDDDAAPPLKRRKELTSASTTGTRKRPASSSSSGARRSGASVKRTTASKETSGSRGRSTPNNRGGTMASAKTSAEDDDDGEDDEEEERLSDEEEEGEEGDTQPSRMTTKSRRQKQVARKSKTRTILITDSDDGGGGTGENGPDEEEDEGMHIIKARRSKSARVVLTPLSMGTDEVEIDDEDDIVVAATTTAASFRSAKHSRKATVRRCIVDD</sequence>
<evidence type="ECO:0000259" key="7">
    <source>
        <dbReference type="Pfam" id="PF10189"/>
    </source>
</evidence>
<comment type="similarity">
    <text evidence="3">Belongs to the Integrator subunit 3 family.</text>
</comment>
<evidence type="ECO:0000259" key="8">
    <source>
        <dbReference type="Pfam" id="PF24566"/>
    </source>
</evidence>
<feature type="region of interest" description="Disordered" evidence="6">
    <location>
        <begin position="534"/>
        <end position="678"/>
    </location>
</feature>
<dbReference type="InterPro" id="IPR056518">
    <property type="entry name" value="HEAT_Ints3_C"/>
</dbReference>
<feature type="region of interest" description="Disordered" evidence="6">
    <location>
        <begin position="917"/>
        <end position="943"/>
    </location>
</feature>
<feature type="compositionally biased region" description="Pro residues" evidence="6">
    <location>
        <begin position="660"/>
        <end position="678"/>
    </location>
</feature>
<proteinExistence type="inferred from homology"/>
<feature type="compositionally biased region" description="Acidic residues" evidence="6">
    <location>
        <begin position="1532"/>
        <end position="1557"/>
    </location>
</feature>
<feature type="region of interest" description="Disordered" evidence="6">
    <location>
        <begin position="1232"/>
        <end position="1252"/>
    </location>
</feature>
<evidence type="ECO:0000256" key="1">
    <source>
        <dbReference type="ARBA" id="ARBA00004123"/>
    </source>
</evidence>
<evidence type="ECO:0000313" key="9">
    <source>
        <dbReference type="EMBL" id="JAP61917.1"/>
    </source>
</evidence>
<dbReference type="PANTHER" id="PTHR13587:SF7">
    <property type="entry name" value="INTEGRATOR COMPLEX SUBUNIT 3"/>
    <property type="match status" value="1"/>
</dbReference>
<evidence type="ECO:0000256" key="5">
    <source>
        <dbReference type="ARBA" id="ARBA00023242"/>
    </source>
</evidence>
<feature type="domain" description="Ints3-like C-terminal" evidence="8">
    <location>
        <begin position="951"/>
        <end position="1321"/>
    </location>
</feature>